<dbReference type="EMBL" id="RCHS01002239">
    <property type="protein sequence ID" value="RMX48731.1"/>
    <property type="molecule type" value="Genomic_DNA"/>
</dbReference>
<feature type="region of interest" description="Disordered" evidence="1">
    <location>
        <begin position="238"/>
        <end position="266"/>
    </location>
</feature>
<proteinExistence type="predicted"/>
<sequence length="289" mass="31687">MAYQRTEYADKTMFMNSMADRKLKIQLDSIDFHRESIGKEIDREKKKIQKELADAENIMKNRLSLPDASSPNDGGKKLSPRLPRRYSTPQVLLSASASPRNSSDVDKRSPAAIRRRISSEGTTDVDLTERTSVSPTRPLSPTAFLLPPLSQPRRQSLPPIGAGGSLVAADTSKLAGEALAGSLPGTRRGSCTTGNKSSRTSLSPTSLSPRASPRKGSVANESELEEVASKVNRFLQRMELSKQDETSSSIDTKEEEDLPCEKEGETEYILPLSDRTVKKASTFQPSNFE</sequence>
<feature type="compositionally biased region" description="Polar residues" evidence="1">
    <location>
        <begin position="130"/>
        <end position="139"/>
    </location>
</feature>
<dbReference type="AlphaFoldDB" id="A0A3M6U540"/>
<dbReference type="Proteomes" id="UP000275408">
    <property type="component" value="Unassembled WGS sequence"/>
</dbReference>
<feature type="region of interest" description="Disordered" evidence="1">
    <location>
        <begin position="179"/>
        <end position="226"/>
    </location>
</feature>
<name>A0A3M6U540_POCDA</name>
<organism evidence="2 3">
    <name type="scientific">Pocillopora damicornis</name>
    <name type="common">Cauliflower coral</name>
    <name type="synonym">Millepora damicornis</name>
    <dbReference type="NCBI Taxonomy" id="46731"/>
    <lineage>
        <taxon>Eukaryota</taxon>
        <taxon>Metazoa</taxon>
        <taxon>Cnidaria</taxon>
        <taxon>Anthozoa</taxon>
        <taxon>Hexacorallia</taxon>
        <taxon>Scleractinia</taxon>
        <taxon>Astrocoeniina</taxon>
        <taxon>Pocilloporidae</taxon>
        <taxon>Pocillopora</taxon>
    </lineage>
</organism>
<dbReference type="OMA" id="MAYQRTE"/>
<feature type="region of interest" description="Disordered" evidence="1">
    <location>
        <begin position="59"/>
        <end position="162"/>
    </location>
</feature>
<comment type="caution">
    <text evidence="2">The sequence shown here is derived from an EMBL/GenBank/DDBJ whole genome shotgun (WGS) entry which is preliminary data.</text>
</comment>
<keyword evidence="3" id="KW-1185">Reference proteome</keyword>
<reference evidence="2 3" key="1">
    <citation type="journal article" date="2018" name="Sci. Rep.">
        <title>Comparative analysis of the Pocillopora damicornis genome highlights role of immune system in coral evolution.</title>
        <authorList>
            <person name="Cunning R."/>
            <person name="Bay R.A."/>
            <person name="Gillette P."/>
            <person name="Baker A.C."/>
            <person name="Traylor-Knowles N."/>
        </authorList>
    </citation>
    <scope>NUCLEOTIDE SEQUENCE [LARGE SCALE GENOMIC DNA]</scope>
    <source>
        <strain evidence="2">RSMAS</strain>
        <tissue evidence="2">Whole animal</tissue>
    </source>
</reference>
<gene>
    <name evidence="2" type="ORF">pdam_00001608</name>
</gene>
<dbReference type="OrthoDB" id="5954919at2759"/>
<feature type="compositionally biased region" description="Low complexity" evidence="1">
    <location>
        <begin position="197"/>
        <end position="211"/>
    </location>
</feature>
<evidence type="ECO:0000256" key="1">
    <source>
        <dbReference type="SAM" id="MobiDB-lite"/>
    </source>
</evidence>
<feature type="compositionally biased region" description="Polar residues" evidence="1">
    <location>
        <begin position="87"/>
        <end position="102"/>
    </location>
</feature>
<evidence type="ECO:0000313" key="2">
    <source>
        <dbReference type="EMBL" id="RMX48731.1"/>
    </source>
</evidence>
<evidence type="ECO:0000313" key="3">
    <source>
        <dbReference type="Proteomes" id="UP000275408"/>
    </source>
</evidence>
<protein>
    <submittedName>
        <fullName evidence="2">Uncharacterized protein</fullName>
    </submittedName>
</protein>
<accession>A0A3M6U540</accession>